<dbReference type="PANTHER" id="PTHR11040:SF44">
    <property type="entry name" value="PROTEIN ZNTC-RELATED"/>
    <property type="match status" value="1"/>
</dbReference>
<keyword evidence="7" id="KW-0732">Signal</keyword>
<accession>A0A6A6JU94</accession>
<keyword evidence="9" id="KW-1185">Reference proteome</keyword>
<feature type="region of interest" description="Disordered" evidence="5">
    <location>
        <begin position="277"/>
        <end position="310"/>
    </location>
</feature>
<evidence type="ECO:0000256" key="4">
    <source>
        <dbReference type="ARBA" id="ARBA00023136"/>
    </source>
</evidence>
<evidence type="ECO:0000256" key="7">
    <source>
        <dbReference type="SAM" id="SignalP"/>
    </source>
</evidence>
<protein>
    <submittedName>
        <fullName evidence="8">Zip-domain-containing protein</fullName>
    </submittedName>
</protein>
<feature type="compositionally biased region" description="Basic and acidic residues" evidence="5">
    <location>
        <begin position="114"/>
        <end position="123"/>
    </location>
</feature>
<dbReference type="SMR" id="A0A6A6JU94"/>
<keyword evidence="2 6" id="KW-0812">Transmembrane</keyword>
<dbReference type="InterPro" id="IPR003689">
    <property type="entry name" value="ZIP"/>
</dbReference>
<feature type="transmembrane region" description="Helical" evidence="6">
    <location>
        <begin position="199"/>
        <end position="221"/>
    </location>
</feature>
<evidence type="ECO:0000256" key="5">
    <source>
        <dbReference type="SAM" id="MobiDB-lite"/>
    </source>
</evidence>
<dbReference type="Proteomes" id="UP000800097">
    <property type="component" value="Unassembled WGS sequence"/>
</dbReference>
<dbReference type="EMBL" id="ML986486">
    <property type="protein sequence ID" value="KAF2279794.1"/>
    <property type="molecule type" value="Genomic_DNA"/>
</dbReference>
<keyword evidence="4 6" id="KW-0472">Membrane</keyword>
<dbReference type="OrthoDB" id="448280at2759"/>
<dbReference type="Pfam" id="PF02535">
    <property type="entry name" value="Zip"/>
    <property type="match status" value="1"/>
</dbReference>
<feature type="transmembrane region" description="Helical" evidence="6">
    <location>
        <begin position="451"/>
        <end position="472"/>
    </location>
</feature>
<gene>
    <name evidence="8" type="ORF">EI97DRAFT_371435</name>
</gene>
<evidence type="ECO:0000256" key="6">
    <source>
        <dbReference type="SAM" id="Phobius"/>
    </source>
</evidence>
<evidence type="ECO:0000313" key="9">
    <source>
        <dbReference type="Proteomes" id="UP000800097"/>
    </source>
</evidence>
<evidence type="ECO:0000256" key="2">
    <source>
        <dbReference type="ARBA" id="ARBA00022692"/>
    </source>
</evidence>
<dbReference type="AlphaFoldDB" id="A0A6A6JU94"/>
<dbReference type="GO" id="GO:0005886">
    <property type="term" value="C:plasma membrane"/>
    <property type="evidence" value="ECO:0007669"/>
    <property type="project" value="TreeGrafter"/>
</dbReference>
<sequence>MAPAARLATSSAMLLFASTIAAQAITPAPSTTGAATSPSITAVSDCHAHGTVQYCVAGTEEYQVVGPTRTEEFESQYTGCHLHGSETMCMDSKGEEVTILVESHEEPADEEHDDDHGHDHGEESESGEVACHFHAGVEHCTGPGEEEESTGKQQCERRDREYNVPLRVGLLFVILATGTFGVFMPILASKFTRMSQKSIFFVILKQFGTGVVLSTAFIHLFTHAELTFANDCLGPLAYESTTAAIFLAGFFLSFLVDYLGARIIMWRQNKKAIHDAEGHTTPTSADAKGEATPDSGVARADEDDRSSHVHVHGNNEEKVGVWVLEAGVIFHSLLIGLTLVVAGDSFFLTLFAVIIFHQMFEGIALGTCIAGLPAQSASFLQKCMMAVAFGLITPLGMAIGIGVLDRFNGNDPSTLVAIGTLDAFSAGILAWVGIVEMLARDWLHGPLHSSSPLRTIVAMVSLIAGLALMSLLGKWT</sequence>
<organism evidence="8 9">
    <name type="scientific">Westerdykella ornata</name>
    <dbReference type="NCBI Taxonomy" id="318751"/>
    <lineage>
        <taxon>Eukaryota</taxon>
        <taxon>Fungi</taxon>
        <taxon>Dikarya</taxon>
        <taxon>Ascomycota</taxon>
        <taxon>Pezizomycotina</taxon>
        <taxon>Dothideomycetes</taxon>
        <taxon>Pleosporomycetidae</taxon>
        <taxon>Pleosporales</taxon>
        <taxon>Sporormiaceae</taxon>
        <taxon>Westerdykella</taxon>
    </lineage>
</organism>
<feature type="transmembrane region" description="Helical" evidence="6">
    <location>
        <begin position="384"/>
        <end position="404"/>
    </location>
</feature>
<feature type="compositionally biased region" description="Basic and acidic residues" evidence="5">
    <location>
        <begin position="299"/>
        <end position="310"/>
    </location>
</feature>
<dbReference type="RefSeq" id="XP_033657333.1">
    <property type="nucleotide sequence ID" value="XM_033795286.1"/>
</dbReference>
<feature type="region of interest" description="Disordered" evidence="5">
    <location>
        <begin position="105"/>
        <end position="126"/>
    </location>
</feature>
<keyword evidence="3 6" id="KW-1133">Transmembrane helix</keyword>
<dbReference type="GO" id="GO:0005385">
    <property type="term" value="F:zinc ion transmembrane transporter activity"/>
    <property type="evidence" value="ECO:0007669"/>
    <property type="project" value="TreeGrafter"/>
</dbReference>
<evidence type="ECO:0000256" key="1">
    <source>
        <dbReference type="ARBA" id="ARBA00004141"/>
    </source>
</evidence>
<dbReference type="PANTHER" id="PTHR11040">
    <property type="entry name" value="ZINC/IRON TRANSPORTER"/>
    <property type="match status" value="1"/>
</dbReference>
<feature type="transmembrane region" description="Helical" evidence="6">
    <location>
        <begin position="241"/>
        <end position="261"/>
    </location>
</feature>
<feature type="chain" id="PRO_5025660846" evidence="7">
    <location>
        <begin position="23"/>
        <end position="476"/>
    </location>
</feature>
<dbReference type="GeneID" id="54548461"/>
<evidence type="ECO:0000256" key="3">
    <source>
        <dbReference type="ARBA" id="ARBA00022989"/>
    </source>
</evidence>
<feature type="transmembrane region" description="Helical" evidence="6">
    <location>
        <begin position="164"/>
        <end position="187"/>
    </location>
</feature>
<feature type="signal peptide" evidence="7">
    <location>
        <begin position="1"/>
        <end position="22"/>
    </location>
</feature>
<evidence type="ECO:0000313" key="8">
    <source>
        <dbReference type="EMBL" id="KAF2279794.1"/>
    </source>
</evidence>
<name>A0A6A6JU94_WESOR</name>
<reference evidence="8" key="1">
    <citation type="journal article" date="2020" name="Stud. Mycol.">
        <title>101 Dothideomycetes genomes: a test case for predicting lifestyles and emergence of pathogens.</title>
        <authorList>
            <person name="Haridas S."/>
            <person name="Albert R."/>
            <person name="Binder M."/>
            <person name="Bloem J."/>
            <person name="Labutti K."/>
            <person name="Salamov A."/>
            <person name="Andreopoulos B."/>
            <person name="Baker S."/>
            <person name="Barry K."/>
            <person name="Bills G."/>
            <person name="Bluhm B."/>
            <person name="Cannon C."/>
            <person name="Castanera R."/>
            <person name="Culley D."/>
            <person name="Daum C."/>
            <person name="Ezra D."/>
            <person name="Gonzalez J."/>
            <person name="Henrissat B."/>
            <person name="Kuo A."/>
            <person name="Liang C."/>
            <person name="Lipzen A."/>
            <person name="Lutzoni F."/>
            <person name="Magnuson J."/>
            <person name="Mondo S."/>
            <person name="Nolan M."/>
            <person name="Ohm R."/>
            <person name="Pangilinan J."/>
            <person name="Park H.-J."/>
            <person name="Ramirez L."/>
            <person name="Alfaro M."/>
            <person name="Sun H."/>
            <person name="Tritt A."/>
            <person name="Yoshinaga Y."/>
            <person name="Zwiers L.-H."/>
            <person name="Turgeon B."/>
            <person name="Goodwin S."/>
            <person name="Spatafora J."/>
            <person name="Crous P."/>
            <person name="Grigoriev I."/>
        </authorList>
    </citation>
    <scope>NUCLEOTIDE SEQUENCE</scope>
    <source>
        <strain evidence="8">CBS 379.55</strain>
    </source>
</reference>
<proteinExistence type="predicted"/>
<feature type="transmembrane region" description="Helical" evidence="6">
    <location>
        <begin position="416"/>
        <end position="439"/>
    </location>
</feature>
<comment type="subcellular location">
    <subcellularLocation>
        <location evidence="1">Membrane</location>
        <topology evidence="1">Multi-pass membrane protein</topology>
    </subcellularLocation>
</comment>